<accession>A0AAW2DFC0</accession>
<dbReference type="Proteomes" id="UP001459277">
    <property type="component" value="Unassembled WGS sequence"/>
</dbReference>
<dbReference type="InterPro" id="IPR027417">
    <property type="entry name" value="P-loop_NTPase"/>
</dbReference>
<evidence type="ECO:0000313" key="3">
    <source>
        <dbReference type="Proteomes" id="UP001459277"/>
    </source>
</evidence>
<feature type="domain" description="ATPase AAA-type core" evidence="1">
    <location>
        <begin position="95"/>
        <end position="129"/>
    </location>
</feature>
<sequence length="172" mass="19452">MKIRGEEEQKEIGKKKEKEMKIGGEEEQIGKVRSRGLIFSSGRSDLLLRSSPLADQIFSSVCVKLFYGILNSDLYLLTPHKPSYLWSDIIALKDVLLSGPPGTGKALFARTLAKESGCPLFLLLVQSLQILKKVVQHGSMRCFYCKEEWHKVFYLMTWNLTKARPFGPTLGE</sequence>
<dbReference type="EMBL" id="JAZDWU010000003">
    <property type="protein sequence ID" value="KAL0009345.1"/>
    <property type="molecule type" value="Genomic_DNA"/>
</dbReference>
<evidence type="ECO:0000259" key="1">
    <source>
        <dbReference type="Pfam" id="PF00004"/>
    </source>
</evidence>
<evidence type="ECO:0000313" key="2">
    <source>
        <dbReference type="EMBL" id="KAL0009345.1"/>
    </source>
</evidence>
<gene>
    <name evidence="2" type="ORF">SO802_010847</name>
</gene>
<dbReference type="GO" id="GO:0005524">
    <property type="term" value="F:ATP binding"/>
    <property type="evidence" value="ECO:0007669"/>
    <property type="project" value="InterPro"/>
</dbReference>
<dbReference type="Gene3D" id="3.40.50.300">
    <property type="entry name" value="P-loop containing nucleotide triphosphate hydrolases"/>
    <property type="match status" value="1"/>
</dbReference>
<proteinExistence type="predicted"/>
<comment type="caution">
    <text evidence="2">The sequence shown here is derived from an EMBL/GenBank/DDBJ whole genome shotgun (WGS) entry which is preliminary data.</text>
</comment>
<keyword evidence="3" id="KW-1185">Reference proteome</keyword>
<name>A0AAW2DFC0_9ROSI</name>
<organism evidence="2 3">
    <name type="scientific">Lithocarpus litseifolius</name>
    <dbReference type="NCBI Taxonomy" id="425828"/>
    <lineage>
        <taxon>Eukaryota</taxon>
        <taxon>Viridiplantae</taxon>
        <taxon>Streptophyta</taxon>
        <taxon>Embryophyta</taxon>
        <taxon>Tracheophyta</taxon>
        <taxon>Spermatophyta</taxon>
        <taxon>Magnoliopsida</taxon>
        <taxon>eudicotyledons</taxon>
        <taxon>Gunneridae</taxon>
        <taxon>Pentapetalae</taxon>
        <taxon>rosids</taxon>
        <taxon>fabids</taxon>
        <taxon>Fagales</taxon>
        <taxon>Fagaceae</taxon>
        <taxon>Lithocarpus</taxon>
    </lineage>
</organism>
<dbReference type="GO" id="GO:0016887">
    <property type="term" value="F:ATP hydrolysis activity"/>
    <property type="evidence" value="ECO:0007669"/>
    <property type="project" value="InterPro"/>
</dbReference>
<dbReference type="InterPro" id="IPR003959">
    <property type="entry name" value="ATPase_AAA_core"/>
</dbReference>
<dbReference type="SUPFAM" id="SSF52540">
    <property type="entry name" value="P-loop containing nucleoside triphosphate hydrolases"/>
    <property type="match status" value="1"/>
</dbReference>
<protein>
    <recommendedName>
        <fullName evidence="1">ATPase AAA-type core domain-containing protein</fullName>
    </recommendedName>
</protein>
<reference evidence="2 3" key="1">
    <citation type="submission" date="2024-01" db="EMBL/GenBank/DDBJ databases">
        <title>A telomere-to-telomere, gap-free genome of sweet tea (Lithocarpus litseifolius).</title>
        <authorList>
            <person name="Zhou J."/>
        </authorList>
    </citation>
    <scope>NUCLEOTIDE SEQUENCE [LARGE SCALE GENOMIC DNA]</scope>
    <source>
        <strain evidence="2">Zhou-2022a</strain>
        <tissue evidence="2">Leaf</tissue>
    </source>
</reference>
<dbReference type="AlphaFoldDB" id="A0AAW2DFC0"/>
<dbReference type="Pfam" id="PF00004">
    <property type="entry name" value="AAA"/>
    <property type="match status" value="1"/>
</dbReference>